<dbReference type="InterPro" id="IPR011576">
    <property type="entry name" value="Pyridox_Oxase_N"/>
</dbReference>
<proteinExistence type="predicted"/>
<organism evidence="3 4">
    <name type="scientific">Streptosporangium fragile</name>
    <dbReference type="NCBI Taxonomy" id="46186"/>
    <lineage>
        <taxon>Bacteria</taxon>
        <taxon>Bacillati</taxon>
        <taxon>Actinomycetota</taxon>
        <taxon>Actinomycetes</taxon>
        <taxon>Streptosporangiales</taxon>
        <taxon>Streptosporangiaceae</taxon>
        <taxon>Streptosporangium</taxon>
    </lineage>
</organism>
<feature type="domain" description="Pyridoxamine 5'-phosphate oxidase N-terminal" evidence="2">
    <location>
        <begin position="20"/>
        <end position="142"/>
    </location>
</feature>
<dbReference type="PANTHER" id="PTHR35176">
    <property type="entry name" value="HEME OXYGENASE HI_0854-RELATED"/>
    <property type="match status" value="1"/>
</dbReference>
<dbReference type="NCBIfam" id="TIGR03618">
    <property type="entry name" value="Rv1155_F420"/>
    <property type="match status" value="1"/>
</dbReference>
<dbReference type="PANTHER" id="PTHR35176:SF6">
    <property type="entry name" value="HEME OXYGENASE HI_0854-RELATED"/>
    <property type="match status" value="1"/>
</dbReference>
<dbReference type="InterPro" id="IPR019920">
    <property type="entry name" value="F420-binding_dom_put"/>
</dbReference>
<accession>A0ABN3VYQ5</accession>
<sequence length="148" mass="16565">MMFDCRIGIVRTTEVLVGKLSEEARDLLRQPIHAWVTTVRPDGSLHSTVVWVDVDGDDVIFNTAVGRAKERHLRRDPRVSVSVLDPEDAFHLVSVSGDARLELEGADEVIDRLANKYLGVETYPYRQPDEQRITVRVTPGAVIFNPGS</sequence>
<evidence type="ECO:0000259" key="2">
    <source>
        <dbReference type="Pfam" id="PF01243"/>
    </source>
</evidence>
<gene>
    <name evidence="3" type="ORF">GCM10010517_35770</name>
</gene>
<dbReference type="Proteomes" id="UP001500831">
    <property type="component" value="Unassembled WGS sequence"/>
</dbReference>
<keyword evidence="4" id="KW-1185">Reference proteome</keyword>
<dbReference type="InterPro" id="IPR012349">
    <property type="entry name" value="Split_barrel_FMN-bd"/>
</dbReference>
<dbReference type="InterPro" id="IPR052019">
    <property type="entry name" value="F420H2_bilvrd_red/Heme_oxyg"/>
</dbReference>
<dbReference type="SUPFAM" id="SSF50475">
    <property type="entry name" value="FMN-binding split barrel"/>
    <property type="match status" value="1"/>
</dbReference>
<evidence type="ECO:0000256" key="1">
    <source>
        <dbReference type="ARBA" id="ARBA00023002"/>
    </source>
</evidence>
<reference evidence="3 4" key="1">
    <citation type="journal article" date="2019" name="Int. J. Syst. Evol. Microbiol.">
        <title>The Global Catalogue of Microorganisms (GCM) 10K type strain sequencing project: providing services to taxonomists for standard genome sequencing and annotation.</title>
        <authorList>
            <consortium name="The Broad Institute Genomics Platform"/>
            <consortium name="The Broad Institute Genome Sequencing Center for Infectious Disease"/>
            <person name="Wu L."/>
            <person name="Ma J."/>
        </authorList>
    </citation>
    <scope>NUCLEOTIDE SEQUENCE [LARGE SCALE GENOMIC DNA]</scope>
    <source>
        <strain evidence="3 4">JCM 6242</strain>
    </source>
</reference>
<keyword evidence="1" id="KW-0560">Oxidoreductase</keyword>
<comment type="caution">
    <text evidence="3">The sequence shown here is derived from an EMBL/GenBank/DDBJ whole genome shotgun (WGS) entry which is preliminary data.</text>
</comment>
<dbReference type="EMBL" id="BAAAVI010000023">
    <property type="protein sequence ID" value="GAA2874989.1"/>
    <property type="molecule type" value="Genomic_DNA"/>
</dbReference>
<dbReference type="Gene3D" id="2.30.110.10">
    <property type="entry name" value="Electron Transport, Fmn-binding Protein, Chain A"/>
    <property type="match status" value="1"/>
</dbReference>
<evidence type="ECO:0000313" key="4">
    <source>
        <dbReference type="Proteomes" id="UP001500831"/>
    </source>
</evidence>
<name>A0ABN3VYQ5_9ACTN</name>
<dbReference type="Pfam" id="PF01243">
    <property type="entry name" value="PNPOx_N"/>
    <property type="match status" value="1"/>
</dbReference>
<protein>
    <recommendedName>
        <fullName evidence="2">Pyridoxamine 5'-phosphate oxidase N-terminal domain-containing protein</fullName>
    </recommendedName>
</protein>
<evidence type="ECO:0000313" key="3">
    <source>
        <dbReference type="EMBL" id="GAA2874989.1"/>
    </source>
</evidence>